<keyword evidence="1" id="KW-1133">Transmembrane helix</keyword>
<sequence length="101" mass="12194">MNEKYRSFEAFYPFYLSQHENHVCRRLHFLGSTLIILMLLYSITTWHLTLLWTIPLIGYGFAWVGHFFFEKNTPATFQYPIYSLMGDWVMFKDILIGKIRF</sequence>
<feature type="transmembrane region" description="Helical" evidence="1">
    <location>
        <begin position="50"/>
        <end position="69"/>
    </location>
</feature>
<evidence type="ECO:0000256" key="1">
    <source>
        <dbReference type="SAM" id="Phobius"/>
    </source>
</evidence>
<name>A0A7X0NI77_9GAMM</name>
<proteinExistence type="predicted"/>
<gene>
    <name evidence="2" type="ORF">HNQ55_002478</name>
</gene>
<dbReference type="EMBL" id="JACHHU010000021">
    <property type="protein sequence ID" value="MBB6543954.1"/>
    <property type="molecule type" value="Genomic_DNA"/>
</dbReference>
<protein>
    <recommendedName>
        <fullName evidence="4">DUF962 domain-containing protein</fullName>
    </recommendedName>
</protein>
<organism evidence="2 3">
    <name type="scientific">Thalassotalea piscium</name>
    <dbReference type="NCBI Taxonomy" id="1230533"/>
    <lineage>
        <taxon>Bacteria</taxon>
        <taxon>Pseudomonadati</taxon>
        <taxon>Pseudomonadota</taxon>
        <taxon>Gammaproteobacteria</taxon>
        <taxon>Alteromonadales</taxon>
        <taxon>Colwelliaceae</taxon>
        <taxon>Thalassotalea</taxon>
    </lineage>
</organism>
<accession>A0A7X0NI77</accession>
<evidence type="ECO:0008006" key="4">
    <source>
        <dbReference type="Google" id="ProtNLM"/>
    </source>
</evidence>
<dbReference type="RefSeq" id="WP_184424722.1">
    <property type="nucleotide sequence ID" value="NZ_AP027362.1"/>
</dbReference>
<feature type="transmembrane region" description="Helical" evidence="1">
    <location>
        <begin position="27"/>
        <end position="44"/>
    </location>
</feature>
<evidence type="ECO:0000313" key="3">
    <source>
        <dbReference type="Proteomes" id="UP000537141"/>
    </source>
</evidence>
<dbReference type="PANTHER" id="PTHR34205">
    <property type="entry name" value="TRANSMEMBRANE PROTEIN"/>
    <property type="match status" value="1"/>
</dbReference>
<evidence type="ECO:0000313" key="2">
    <source>
        <dbReference type="EMBL" id="MBB6543954.1"/>
    </source>
</evidence>
<dbReference type="AlphaFoldDB" id="A0A7X0NI77"/>
<dbReference type="Pfam" id="PF06127">
    <property type="entry name" value="Mpo1-like"/>
    <property type="match status" value="1"/>
</dbReference>
<dbReference type="Proteomes" id="UP000537141">
    <property type="component" value="Unassembled WGS sequence"/>
</dbReference>
<dbReference type="PANTHER" id="PTHR34205:SF2">
    <property type="entry name" value="DUF962 DOMAIN-CONTAINING PROTEIN"/>
    <property type="match status" value="1"/>
</dbReference>
<keyword evidence="3" id="KW-1185">Reference proteome</keyword>
<keyword evidence="1" id="KW-0812">Transmembrane</keyword>
<dbReference type="InterPro" id="IPR009305">
    <property type="entry name" value="Mpo1-like"/>
</dbReference>
<keyword evidence="1" id="KW-0472">Membrane</keyword>
<comment type="caution">
    <text evidence="2">The sequence shown here is derived from an EMBL/GenBank/DDBJ whole genome shotgun (WGS) entry which is preliminary data.</text>
</comment>
<reference evidence="2 3" key="1">
    <citation type="submission" date="2020-08" db="EMBL/GenBank/DDBJ databases">
        <title>Genomic Encyclopedia of Type Strains, Phase IV (KMG-IV): sequencing the most valuable type-strain genomes for metagenomic binning, comparative biology and taxonomic classification.</title>
        <authorList>
            <person name="Goeker M."/>
        </authorList>
    </citation>
    <scope>NUCLEOTIDE SEQUENCE [LARGE SCALE GENOMIC DNA]</scope>
    <source>
        <strain evidence="2 3">DSM 26287</strain>
    </source>
</reference>